<sequence>MYEEIEEAIEVNDWVGSIKADIESIIPPSINCGSLFVQAGDLVHPEHHHELENFDPHRRVDLDLQVLREFLAEGRETLAYHRSLKYLCPRRGEE</sequence>
<protein>
    <submittedName>
        <fullName evidence="1">Uncharacterized protein</fullName>
    </submittedName>
</protein>
<dbReference type="Proteomes" id="UP000243515">
    <property type="component" value="Unassembled WGS sequence"/>
</dbReference>
<dbReference type="AlphaFoldDB" id="A0A232LPP6"/>
<gene>
    <name evidence="1" type="ORF">Egran_06092</name>
</gene>
<proteinExistence type="predicted"/>
<comment type="caution">
    <text evidence="1">The sequence shown here is derived from an EMBL/GenBank/DDBJ whole genome shotgun (WGS) entry which is preliminary data.</text>
</comment>
<name>A0A232LPP6_9EURO</name>
<accession>A0A232LPP6</accession>
<evidence type="ECO:0000313" key="2">
    <source>
        <dbReference type="Proteomes" id="UP000243515"/>
    </source>
</evidence>
<evidence type="ECO:0000313" key="1">
    <source>
        <dbReference type="EMBL" id="OXV06140.1"/>
    </source>
</evidence>
<keyword evidence="2" id="KW-1185">Reference proteome</keyword>
<organism evidence="1 2">
    <name type="scientific">Elaphomyces granulatus</name>
    <dbReference type="NCBI Taxonomy" id="519963"/>
    <lineage>
        <taxon>Eukaryota</taxon>
        <taxon>Fungi</taxon>
        <taxon>Dikarya</taxon>
        <taxon>Ascomycota</taxon>
        <taxon>Pezizomycotina</taxon>
        <taxon>Eurotiomycetes</taxon>
        <taxon>Eurotiomycetidae</taxon>
        <taxon>Eurotiales</taxon>
        <taxon>Elaphomycetaceae</taxon>
        <taxon>Elaphomyces</taxon>
    </lineage>
</organism>
<dbReference type="EMBL" id="NPHW01006075">
    <property type="protein sequence ID" value="OXV06140.1"/>
    <property type="molecule type" value="Genomic_DNA"/>
</dbReference>
<dbReference type="OrthoDB" id="5418367at2759"/>
<reference evidence="1 2" key="1">
    <citation type="journal article" date="2015" name="Environ. Microbiol.">
        <title>Metagenome sequence of Elaphomyces granulatus from sporocarp tissue reveals Ascomycota ectomycorrhizal fingerprints of genome expansion and a Proteobacteria-rich microbiome.</title>
        <authorList>
            <person name="Quandt C.A."/>
            <person name="Kohler A."/>
            <person name="Hesse C.N."/>
            <person name="Sharpton T.J."/>
            <person name="Martin F."/>
            <person name="Spatafora J.W."/>
        </authorList>
    </citation>
    <scope>NUCLEOTIDE SEQUENCE [LARGE SCALE GENOMIC DNA]</scope>
    <source>
        <strain evidence="1 2">OSC145934</strain>
    </source>
</reference>